<dbReference type="Proteomes" id="UP001050691">
    <property type="component" value="Unassembled WGS sequence"/>
</dbReference>
<evidence type="ECO:0000256" key="5">
    <source>
        <dbReference type="SAM" id="Phobius"/>
    </source>
</evidence>
<sequence>MESSITLTHENNTDYGLSFVNSDVNWQSPRWLIAHGRIDEARQILSRLTSKTAKPTDAIVIAQSKEIEDALALERSISGDFSYKELFQNGELQNFRRICLCFGIQLMQQVIEKLGRRRSMMICAAGCSSSMIVLGVLLATGATGSKTRGAAAAAMMFVFNTFFYPAEICTLRIRSKGAATATISNWLFNFVIVQITPVAIQNLQWRTYIMFAVFNAAFIPAVYFFYPETALKPLESIDMIFSSPDKNKIGTGEDLLSRNQGKDFGSEEYFETKEVREEAGKSESVEN</sequence>
<dbReference type="Gene3D" id="1.20.1250.20">
    <property type="entry name" value="MFS general substrate transporter like domains"/>
    <property type="match status" value="2"/>
</dbReference>
<dbReference type="SUPFAM" id="SSF103473">
    <property type="entry name" value="MFS general substrate transporter"/>
    <property type="match status" value="1"/>
</dbReference>
<dbReference type="GO" id="GO:0016020">
    <property type="term" value="C:membrane"/>
    <property type="evidence" value="ECO:0007669"/>
    <property type="project" value="UniProtKB-SubCell"/>
</dbReference>
<dbReference type="GO" id="GO:0005351">
    <property type="term" value="F:carbohydrate:proton symporter activity"/>
    <property type="evidence" value="ECO:0007669"/>
    <property type="project" value="TreeGrafter"/>
</dbReference>
<comment type="subcellular location">
    <subcellularLocation>
        <location evidence="1">Membrane</location>
        <topology evidence="1">Multi-pass membrane protein</topology>
    </subcellularLocation>
</comment>
<dbReference type="EMBL" id="BPWL01000011">
    <property type="protein sequence ID" value="GJJ15991.1"/>
    <property type="molecule type" value="Genomic_DNA"/>
</dbReference>
<evidence type="ECO:0000256" key="2">
    <source>
        <dbReference type="ARBA" id="ARBA00022692"/>
    </source>
</evidence>
<keyword evidence="7" id="KW-1185">Reference proteome</keyword>
<name>A0AAV5AMW5_9AGAM</name>
<dbReference type="InterPro" id="IPR050360">
    <property type="entry name" value="MFS_Sugar_Transporters"/>
</dbReference>
<evidence type="ECO:0000256" key="4">
    <source>
        <dbReference type="ARBA" id="ARBA00023136"/>
    </source>
</evidence>
<evidence type="ECO:0000313" key="7">
    <source>
        <dbReference type="Proteomes" id="UP001050691"/>
    </source>
</evidence>
<comment type="caution">
    <text evidence="6">The sequence shown here is derived from an EMBL/GenBank/DDBJ whole genome shotgun (WGS) entry which is preliminary data.</text>
</comment>
<proteinExistence type="predicted"/>
<dbReference type="InterPro" id="IPR005828">
    <property type="entry name" value="MFS_sugar_transport-like"/>
</dbReference>
<organism evidence="6 7">
    <name type="scientific">Clathrus columnatus</name>
    <dbReference type="NCBI Taxonomy" id="1419009"/>
    <lineage>
        <taxon>Eukaryota</taxon>
        <taxon>Fungi</taxon>
        <taxon>Dikarya</taxon>
        <taxon>Basidiomycota</taxon>
        <taxon>Agaricomycotina</taxon>
        <taxon>Agaricomycetes</taxon>
        <taxon>Phallomycetidae</taxon>
        <taxon>Phallales</taxon>
        <taxon>Clathraceae</taxon>
        <taxon>Clathrus</taxon>
    </lineage>
</organism>
<accession>A0AAV5AMW5</accession>
<keyword evidence="4 5" id="KW-0472">Membrane</keyword>
<reference evidence="6" key="1">
    <citation type="submission" date="2021-10" db="EMBL/GenBank/DDBJ databases">
        <title>De novo Genome Assembly of Clathrus columnatus (Basidiomycota, Fungi) Using Illumina and Nanopore Sequence Data.</title>
        <authorList>
            <person name="Ogiso-Tanaka E."/>
            <person name="Itagaki H."/>
            <person name="Hosoya T."/>
            <person name="Hosaka K."/>
        </authorList>
    </citation>
    <scope>NUCLEOTIDE SEQUENCE</scope>
    <source>
        <strain evidence="6">MO-923</strain>
    </source>
</reference>
<dbReference type="AlphaFoldDB" id="A0AAV5AMW5"/>
<evidence type="ECO:0000256" key="3">
    <source>
        <dbReference type="ARBA" id="ARBA00022989"/>
    </source>
</evidence>
<evidence type="ECO:0000313" key="6">
    <source>
        <dbReference type="EMBL" id="GJJ15991.1"/>
    </source>
</evidence>
<feature type="transmembrane region" description="Helical" evidence="5">
    <location>
        <begin position="121"/>
        <end position="143"/>
    </location>
</feature>
<dbReference type="InterPro" id="IPR036259">
    <property type="entry name" value="MFS_trans_sf"/>
</dbReference>
<feature type="transmembrane region" description="Helical" evidence="5">
    <location>
        <begin position="178"/>
        <end position="200"/>
    </location>
</feature>
<keyword evidence="2 5" id="KW-0812">Transmembrane</keyword>
<dbReference type="PANTHER" id="PTHR48022:SF28">
    <property type="entry name" value="MAJOR FACILITATOR SUPERFAMILY (MFS) PROFILE DOMAIN-CONTAINING PROTEIN-RELATED"/>
    <property type="match status" value="1"/>
</dbReference>
<dbReference type="PANTHER" id="PTHR48022">
    <property type="entry name" value="PLASTIDIC GLUCOSE TRANSPORTER 4"/>
    <property type="match status" value="1"/>
</dbReference>
<gene>
    <name evidence="6" type="ORF">Clacol_010270</name>
</gene>
<feature type="transmembrane region" description="Helical" evidence="5">
    <location>
        <begin position="206"/>
        <end position="226"/>
    </location>
</feature>
<keyword evidence="3 5" id="KW-1133">Transmembrane helix</keyword>
<protein>
    <submittedName>
        <fullName evidence="6">Uncharacterized protein</fullName>
    </submittedName>
</protein>
<dbReference type="Pfam" id="PF00083">
    <property type="entry name" value="Sugar_tr"/>
    <property type="match status" value="1"/>
</dbReference>
<feature type="transmembrane region" description="Helical" evidence="5">
    <location>
        <begin position="149"/>
        <end position="166"/>
    </location>
</feature>
<evidence type="ECO:0000256" key="1">
    <source>
        <dbReference type="ARBA" id="ARBA00004141"/>
    </source>
</evidence>